<dbReference type="STRING" id="517417.Cpar_1455"/>
<dbReference type="Pfam" id="PF24621">
    <property type="entry name" value="DHQS_C"/>
    <property type="match status" value="1"/>
</dbReference>
<dbReference type="InterPro" id="IPR056179">
    <property type="entry name" value="DHQS_C"/>
</dbReference>
<comment type="cofactor">
    <cofactor evidence="2">
        <name>Co(2+)</name>
        <dbReference type="ChEBI" id="CHEBI:48828"/>
    </cofactor>
</comment>
<dbReference type="eggNOG" id="COG0337">
    <property type="taxonomic scope" value="Bacteria"/>
</dbReference>
<gene>
    <name evidence="9" type="ordered locus">Cpar_1455</name>
</gene>
<dbReference type="PANTHER" id="PTHR43622:SF1">
    <property type="entry name" value="3-DEHYDROQUINATE SYNTHASE"/>
    <property type="match status" value="1"/>
</dbReference>
<keyword evidence="6" id="KW-0170">Cobalt</keyword>
<evidence type="ECO:0000313" key="9">
    <source>
        <dbReference type="EMBL" id="ACF11853.1"/>
    </source>
</evidence>
<dbReference type="Proteomes" id="UP000008811">
    <property type="component" value="Chromosome"/>
</dbReference>
<dbReference type="Gene3D" id="3.40.50.1970">
    <property type="match status" value="1"/>
</dbReference>
<keyword evidence="10" id="KW-1185">Reference proteome</keyword>
<evidence type="ECO:0000256" key="2">
    <source>
        <dbReference type="ARBA" id="ARBA00001941"/>
    </source>
</evidence>
<dbReference type="KEGG" id="cpc:Cpar_1455"/>
<dbReference type="PIRSF" id="PIRSF001455">
    <property type="entry name" value="DHQ_synth"/>
    <property type="match status" value="1"/>
</dbReference>
<dbReference type="CDD" id="cd08195">
    <property type="entry name" value="DHQS"/>
    <property type="match status" value="1"/>
</dbReference>
<keyword evidence="3" id="KW-0479">Metal-binding</keyword>
<dbReference type="Pfam" id="PF01761">
    <property type="entry name" value="DHQ_synthase"/>
    <property type="match status" value="1"/>
</dbReference>
<feature type="domain" description="3-dehydroquinate synthase C-terminal" evidence="8">
    <location>
        <begin position="174"/>
        <end position="316"/>
    </location>
</feature>
<sequence length="358" mass="40048">MTDLLIKSNIRDYKVVFENTIDRVSKAIQPLPNKVLIVDSNVLEIYRSDIDRMADAADIIAFEAVEENKNLEAVSGIYSSLIDRNAKRNINLVSIGGGITQDVTGFVASTLYRGVNWTFVPTTFLAQTDSCIGSKTSLNFGSRKNLLGTFYPPATIYLCPALLSSLTEIDYYSGIGETIKFQLMNPFAKPDLYQIAEKIEQVKRHEMLDEIIRENMAIKIDYMENDEFDLGRRNLLNYGHCFGHALEISSGYAIPHGIAVSIGILFAGTISVSRGVMSQEMLEGIKKIVLPCLPIAFDSRHYDADLLLAAMKNDKKRIGADLSIVLADKEFMLAKYDDLKVDEFRTGLQTLIEIFENQ</sequence>
<dbReference type="Gene3D" id="1.20.1090.10">
    <property type="entry name" value="Dehydroquinate synthase-like - alpha domain"/>
    <property type="match status" value="1"/>
</dbReference>
<dbReference type="InterPro" id="IPR030960">
    <property type="entry name" value="DHQS/DOIS_N"/>
</dbReference>
<keyword evidence="5 9" id="KW-0456">Lyase</keyword>
<dbReference type="OrthoDB" id="9806583at2"/>
<accession>B3QPK0</accession>
<dbReference type="HOGENOM" id="CLU_001201_0_1_10"/>
<dbReference type="EC" id="4.2.3.4" evidence="9"/>
<name>B3QPK0_CHLP8</name>
<protein>
    <submittedName>
        <fullName evidence="9">3-dehydroquinate synthase</fullName>
        <ecNumber evidence="9">4.2.3.4</ecNumber>
    </submittedName>
</protein>
<evidence type="ECO:0000256" key="5">
    <source>
        <dbReference type="ARBA" id="ARBA00023239"/>
    </source>
</evidence>
<evidence type="ECO:0000259" key="7">
    <source>
        <dbReference type="Pfam" id="PF01761"/>
    </source>
</evidence>
<feature type="domain" description="3-dehydroquinate synthase N-terminal" evidence="7">
    <location>
        <begin position="61"/>
        <end position="168"/>
    </location>
</feature>
<evidence type="ECO:0000313" key="10">
    <source>
        <dbReference type="Proteomes" id="UP000008811"/>
    </source>
</evidence>
<proteinExistence type="predicted"/>
<dbReference type="GO" id="GO:0003856">
    <property type="term" value="F:3-dehydroquinate synthase activity"/>
    <property type="evidence" value="ECO:0007669"/>
    <property type="project" value="UniProtKB-EC"/>
</dbReference>
<reference evidence="9" key="1">
    <citation type="submission" date="2008-06" db="EMBL/GenBank/DDBJ databases">
        <title>Complete sequence of Chlorobaculum parvum NCIB 8327.</title>
        <authorList>
            <consortium name="US DOE Joint Genome Institute"/>
            <person name="Lucas S."/>
            <person name="Copeland A."/>
            <person name="Lapidus A."/>
            <person name="Glavina del Rio T."/>
            <person name="Dalin E."/>
            <person name="Tice H."/>
            <person name="Bruce D."/>
            <person name="Goodwin L."/>
            <person name="Pitluck S."/>
            <person name="Schmutz J."/>
            <person name="Larimer F."/>
            <person name="Land M."/>
            <person name="Hauser L."/>
            <person name="Kyrpides N."/>
            <person name="Mikhailova N."/>
            <person name="Zhao F."/>
            <person name="Li T."/>
            <person name="Liu Z."/>
            <person name="Overmann J."/>
            <person name="Bryant D.A."/>
            <person name="Richardson P."/>
        </authorList>
    </citation>
    <scope>NUCLEOTIDE SEQUENCE [LARGE SCALE GENOMIC DNA]</scope>
    <source>
        <strain evidence="9">NCIB 8327</strain>
    </source>
</reference>
<dbReference type="InterPro" id="IPR030963">
    <property type="entry name" value="DHQ_synth_fam"/>
</dbReference>
<dbReference type="PANTHER" id="PTHR43622">
    <property type="entry name" value="3-DEHYDROQUINATE SYNTHASE"/>
    <property type="match status" value="1"/>
</dbReference>
<evidence type="ECO:0000259" key="8">
    <source>
        <dbReference type="Pfam" id="PF24621"/>
    </source>
</evidence>
<evidence type="ECO:0000256" key="1">
    <source>
        <dbReference type="ARBA" id="ARBA00001911"/>
    </source>
</evidence>
<organism evidence="9 10">
    <name type="scientific">Chlorobaculum parvum (strain DSM 263 / NCIMB 8327)</name>
    <name type="common">Chlorobium vibrioforme subsp. thiosulfatophilum</name>
    <dbReference type="NCBI Taxonomy" id="517417"/>
    <lineage>
        <taxon>Bacteria</taxon>
        <taxon>Pseudomonadati</taxon>
        <taxon>Chlorobiota</taxon>
        <taxon>Chlorobiia</taxon>
        <taxon>Chlorobiales</taxon>
        <taxon>Chlorobiaceae</taxon>
        <taxon>Chlorobaculum</taxon>
    </lineage>
</organism>
<dbReference type="RefSeq" id="WP_012502686.1">
    <property type="nucleotide sequence ID" value="NC_011027.1"/>
</dbReference>
<evidence type="ECO:0000256" key="4">
    <source>
        <dbReference type="ARBA" id="ARBA00023027"/>
    </source>
</evidence>
<dbReference type="InterPro" id="IPR050071">
    <property type="entry name" value="Dehydroquinate_synthase"/>
</dbReference>
<dbReference type="InterPro" id="IPR030957">
    <property type="entry name" value="Put_AroB"/>
</dbReference>
<evidence type="ECO:0000256" key="3">
    <source>
        <dbReference type="ARBA" id="ARBA00022723"/>
    </source>
</evidence>
<evidence type="ECO:0000256" key="6">
    <source>
        <dbReference type="ARBA" id="ARBA00023285"/>
    </source>
</evidence>
<dbReference type="GO" id="GO:0046872">
    <property type="term" value="F:metal ion binding"/>
    <property type="evidence" value="ECO:0007669"/>
    <property type="project" value="UniProtKB-KW"/>
</dbReference>
<dbReference type="GO" id="GO:0009073">
    <property type="term" value="P:aromatic amino acid family biosynthetic process"/>
    <property type="evidence" value="ECO:0007669"/>
    <property type="project" value="InterPro"/>
</dbReference>
<dbReference type="AlphaFoldDB" id="B3QPK0"/>
<dbReference type="NCBIfam" id="TIGR04425">
    <property type="entry name" value="P_lya_rel_AroB"/>
    <property type="match status" value="1"/>
</dbReference>
<comment type="cofactor">
    <cofactor evidence="1">
        <name>NAD(+)</name>
        <dbReference type="ChEBI" id="CHEBI:57540"/>
    </cofactor>
</comment>
<dbReference type="EMBL" id="CP001099">
    <property type="protein sequence ID" value="ACF11853.1"/>
    <property type="molecule type" value="Genomic_DNA"/>
</dbReference>
<keyword evidence="4" id="KW-0520">NAD</keyword>
<dbReference type="SUPFAM" id="SSF56796">
    <property type="entry name" value="Dehydroquinate synthase-like"/>
    <property type="match status" value="1"/>
</dbReference>